<keyword evidence="2" id="KW-0732">Signal</keyword>
<dbReference type="AlphaFoldDB" id="A0A2S1L8R3"/>
<dbReference type="KEGG" id="ffa:FFWV33_00450"/>
<feature type="signal peptide" evidence="2">
    <location>
        <begin position="1"/>
        <end position="30"/>
    </location>
</feature>
<feature type="chain" id="PRO_5015446878" description="DUF4890 domain-containing protein" evidence="2">
    <location>
        <begin position="31"/>
        <end position="136"/>
    </location>
</feature>
<dbReference type="Proteomes" id="UP000244527">
    <property type="component" value="Chromosome"/>
</dbReference>
<feature type="region of interest" description="Disordered" evidence="1">
    <location>
        <begin position="77"/>
        <end position="136"/>
    </location>
</feature>
<dbReference type="EMBL" id="CP020918">
    <property type="protein sequence ID" value="AWG20094.1"/>
    <property type="molecule type" value="Genomic_DNA"/>
</dbReference>
<sequence>MSYLCKQLNKTKMKKLFIVALVAIGISGFAQEGKKKKGHEVTTEMRVKKMTEELTLTADQQKQILPVLEEQATIQKAMKDNPESKEENRAKMKEAGKKMKTILTPEQFEKWKANMGPKGKGNGEGKKKKESGESEE</sequence>
<evidence type="ECO:0000256" key="2">
    <source>
        <dbReference type="SAM" id="SignalP"/>
    </source>
</evidence>
<proteinExistence type="predicted"/>
<reference evidence="3 4" key="1">
    <citation type="submission" date="2017-04" db="EMBL/GenBank/DDBJ databases">
        <title>Compelte genome sequence of WV33.</title>
        <authorList>
            <person name="Lee P.C."/>
        </authorList>
    </citation>
    <scope>NUCLEOTIDE SEQUENCE [LARGE SCALE GENOMIC DNA]</scope>
    <source>
        <strain evidence="3 4">WV33</strain>
    </source>
</reference>
<evidence type="ECO:0000313" key="4">
    <source>
        <dbReference type="Proteomes" id="UP000244527"/>
    </source>
</evidence>
<evidence type="ECO:0000313" key="3">
    <source>
        <dbReference type="EMBL" id="AWG20094.1"/>
    </source>
</evidence>
<protein>
    <recommendedName>
        <fullName evidence="5">DUF4890 domain-containing protein</fullName>
    </recommendedName>
</protein>
<accession>A0A2S1L8R3</accession>
<feature type="compositionally biased region" description="Basic and acidic residues" evidence="1">
    <location>
        <begin position="121"/>
        <end position="136"/>
    </location>
</feature>
<name>A0A2S1L8R3_9FLAO</name>
<feature type="compositionally biased region" description="Basic and acidic residues" evidence="1">
    <location>
        <begin position="77"/>
        <end position="97"/>
    </location>
</feature>
<keyword evidence="4" id="KW-1185">Reference proteome</keyword>
<evidence type="ECO:0008006" key="5">
    <source>
        <dbReference type="Google" id="ProtNLM"/>
    </source>
</evidence>
<evidence type="ECO:0000256" key="1">
    <source>
        <dbReference type="SAM" id="MobiDB-lite"/>
    </source>
</evidence>
<organism evidence="3 4">
    <name type="scientific">Flavobacterium faecale</name>
    <dbReference type="NCBI Taxonomy" id="1355330"/>
    <lineage>
        <taxon>Bacteria</taxon>
        <taxon>Pseudomonadati</taxon>
        <taxon>Bacteroidota</taxon>
        <taxon>Flavobacteriia</taxon>
        <taxon>Flavobacteriales</taxon>
        <taxon>Flavobacteriaceae</taxon>
        <taxon>Flavobacterium</taxon>
    </lineage>
</organism>
<gene>
    <name evidence="3" type="ORF">FFWV33_00450</name>
</gene>